<dbReference type="InterPro" id="IPR009288">
    <property type="entry name" value="AIG2-like_dom"/>
</dbReference>
<dbReference type="RefSeq" id="XP_064702363.1">
    <property type="nucleotide sequence ID" value="XM_064850697.1"/>
</dbReference>
<dbReference type="InterPro" id="IPR036568">
    <property type="entry name" value="GGCT-like_sf"/>
</dbReference>
<evidence type="ECO:0000256" key="2">
    <source>
        <dbReference type="ARBA" id="ARBA00022679"/>
    </source>
</evidence>
<dbReference type="Pfam" id="PF06094">
    <property type="entry name" value="GGACT"/>
    <property type="match status" value="1"/>
</dbReference>
<protein>
    <recommendedName>
        <fullName evidence="3">Putative gamma-glutamylcyclotransferase</fullName>
    </recommendedName>
</protein>
<evidence type="ECO:0000313" key="6">
    <source>
        <dbReference type="Proteomes" id="UP001358417"/>
    </source>
</evidence>
<dbReference type="SUPFAM" id="SSF110857">
    <property type="entry name" value="Gamma-glutamyl cyclotransferase-like"/>
    <property type="match status" value="1"/>
</dbReference>
<feature type="domain" description="Gamma-glutamylcyclotransferase AIG2-like" evidence="4">
    <location>
        <begin position="217"/>
        <end position="319"/>
    </location>
</feature>
<proteinExistence type="inferred from homology"/>
<comment type="caution">
    <text evidence="5">The sequence shown here is derived from an EMBL/GenBank/DDBJ whole genome shotgun (WGS) entry which is preliminary data.</text>
</comment>
<dbReference type="CDD" id="cd06661">
    <property type="entry name" value="GGCT_like"/>
    <property type="match status" value="1"/>
</dbReference>
<reference evidence="5 6" key="1">
    <citation type="submission" date="2023-08" db="EMBL/GenBank/DDBJ databases">
        <title>Black Yeasts Isolated from many extreme environments.</title>
        <authorList>
            <person name="Coleine C."/>
            <person name="Stajich J.E."/>
            <person name="Selbmann L."/>
        </authorList>
    </citation>
    <scope>NUCLEOTIDE SEQUENCE [LARGE SCALE GENOMIC DNA]</scope>
    <source>
        <strain evidence="5 6">CCFEE 5792</strain>
    </source>
</reference>
<dbReference type="PANTHER" id="PTHR31544:SF4">
    <property type="entry name" value="GAMMA-GLUTAMYLCYCLOTRANSFERASE-RELATED"/>
    <property type="match status" value="1"/>
</dbReference>
<sequence length="326" mass="37181">MNDLLSVLENMAGNVSVDDYENISMEDSTRWQLLFDLTESVAIDQIKTYRLDSNRQRISDELWTSIKDDRKWTGFDKEACEFYLQVQQKKEISTRRNDTETLGNFIFKLEGPLDTPIKLQEACELLEVPKVMNASTDDGEPATFCEIDGETTTRIRKWVSQSHPEFSPTIVRLSMAPKELSHCRIAPTLSIESTLPQHFLNEGQIPLPLQDQYPVWYFFYGTLEDPEVLVKHLVPDTQPVLISARIQGGRLRTWGGRYKALVDAPNSTAEVSGSAFLVQSAEQENSLRFYETDKYEVVRCTILLAGEAQPGLTFRWNGKPTELDSE</sequence>
<comment type="similarity">
    <text evidence="1">Belongs to the gamma-glutamylcyclotransferase family.</text>
</comment>
<gene>
    <name evidence="5" type="ORF">LTR84_007144</name>
</gene>
<evidence type="ECO:0000313" key="5">
    <source>
        <dbReference type="EMBL" id="KAK5046790.1"/>
    </source>
</evidence>
<dbReference type="InterPro" id="IPR013024">
    <property type="entry name" value="GGCT-like"/>
</dbReference>
<name>A0AAV9MZR2_9EURO</name>
<evidence type="ECO:0000256" key="1">
    <source>
        <dbReference type="ARBA" id="ARBA00008861"/>
    </source>
</evidence>
<organism evidence="5 6">
    <name type="scientific">Exophiala bonariae</name>
    <dbReference type="NCBI Taxonomy" id="1690606"/>
    <lineage>
        <taxon>Eukaryota</taxon>
        <taxon>Fungi</taxon>
        <taxon>Dikarya</taxon>
        <taxon>Ascomycota</taxon>
        <taxon>Pezizomycotina</taxon>
        <taxon>Eurotiomycetes</taxon>
        <taxon>Chaetothyriomycetidae</taxon>
        <taxon>Chaetothyriales</taxon>
        <taxon>Herpotrichiellaceae</taxon>
        <taxon>Exophiala</taxon>
    </lineage>
</organism>
<evidence type="ECO:0000259" key="4">
    <source>
        <dbReference type="Pfam" id="PF06094"/>
    </source>
</evidence>
<dbReference type="EMBL" id="JAVRRD010000028">
    <property type="protein sequence ID" value="KAK5046790.1"/>
    <property type="molecule type" value="Genomic_DNA"/>
</dbReference>
<keyword evidence="6" id="KW-1185">Reference proteome</keyword>
<dbReference type="AlphaFoldDB" id="A0AAV9MZR2"/>
<dbReference type="PANTHER" id="PTHR31544">
    <property type="entry name" value="AIG2-LIKE PROTEIN D"/>
    <property type="match status" value="1"/>
</dbReference>
<keyword evidence="2" id="KW-0808">Transferase</keyword>
<evidence type="ECO:0000256" key="3">
    <source>
        <dbReference type="ARBA" id="ARBA00030602"/>
    </source>
</evidence>
<accession>A0AAV9MZR2</accession>
<dbReference type="GeneID" id="89975310"/>
<dbReference type="GO" id="GO:0016740">
    <property type="term" value="F:transferase activity"/>
    <property type="evidence" value="ECO:0007669"/>
    <property type="project" value="UniProtKB-KW"/>
</dbReference>
<dbReference type="InterPro" id="IPR045038">
    <property type="entry name" value="AIG2-like"/>
</dbReference>
<dbReference type="Gene3D" id="3.10.490.10">
    <property type="entry name" value="Gamma-glutamyl cyclotransferase-like"/>
    <property type="match status" value="1"/>
</dbReference>
<dbReference type="Proteomes" id="UP001358417">
    <property type="component" value="Unassembled WGS sequence"/>
</dbReference>